<accession>A0ABZ2IKI5</accession>
<dbReference type="InterPro" id="IPR016181">
    <property type="entry name" value="Acyl_CoA_acyltransferase"/>
</dbReference>
<dbReference type="PROSITE" id="PS51186">
    <property type="entry name" value="GNAT"/>
    <property type="match status" value="1"/>
</dbReference>
<dbReference type="Pfam" id="PF13302">
    <property type="entry name" value="Acetyltransf_3"/>
    <property type="match status" value="1"/>
</dbReference>
<evidence type="ECO:0000313" key="3">
    <source>
        <dbReference type="Proteomes" id="UP001320603"/>
    </source>
</evidence>
<dbReference type="PANTHER" id="PTHR43415:SF3">
    <property type="entry name" value="GNAT-FAMILY ACETYLTRANSFERASE"/>
    <property type="match status" value="1"/>
</dbReference>
<dbReference type="GO" id="GO:0016746">
    <property type="term" value="F:acyltransferase activity"/>
    <property type="evidence" value="ECO:0007669"/>
    <property type="project" value="UniProtKB-KW"/>
</dbReference>
<dbReference type="CDD" id="cd04301">
    <property type="entry name" value="NAT_SF"/>
    <property type="match status" value="1"/>
</dbReference>
<proteinExistence type="predicted"/>
<evidence type="ECO:0000313" key="2">
    <source>
        <dbReference type="EMBL" id="WWV66562.1"/>
    </source>
</evidence>
<sequence>MTLLRDDLIQLRAIEPEDLDVLYRWENNADWWEVGDTLAPFSKYVLREYIAESHRDIYDLKQLRLIIEHRKDQKAAGLMDLFNFDPHHSRAAMGMLVDPAYQHQGIGRRALKLTLEYGFSFLKLHQLYVHIPAQNTASLQLFLTNGFEIQGTLKDWLHTTEGYKDVLVLQRIRAQEKKRD</sequence>
<keyword evidence="2" id="KW-0012">Acyltransferase</keyword>
<dbReference type="RefSeq" id="WP_251968321.1">
    <property type="nucleotide sequence ID" value="NZ_CP146284.1"/>
</dbReference>
<keyword evidence="3" id="KW-1185">Reference proteome</keyword>
<dbReference type="SUPFAM" id="SSF55729">
    <property type="entry name" value="Acyl-CoA N-acyltransferases (Nat)"/>
    <property type="match status" value="1"/>
</dbReference>
<dbReference type="EC" id="2.3.1.-" evidence="2"/>
<name>A0ABZ2IKI5_9BACT</name>
<dbReference type="Proteomes" id="UP001320603">
    <property type="component" value="Chromosome"/>
</dbReference>
<dbReference type="EMBL" id="CP146284">
    <property type="protein sequence ID" value="WWV66562.1"/>
    <property type="molecule type" value="Genomic_DNA"/>
</dbReference>
<reference evidence="2 3" key="1">
    <citation type="submission" date="2024-02" db="EMBL/GenBank/DDBJ databases">
        <title>Whole genome sequencing of Parabacteroides sp. AD58.</title>
        <authorList>
            <person name="Chaplin A.V."/>
            <person name="Pikina A.P."/>
            <person name="Sokolova S.R."/>
            <person name="Korostin D.O."/>
            <person name="Efimov B.A."/>
        </authorList>
    </citation>
    <scope>NUCLEOTIDE SEQUENCE [LARGE SCALE GENOMIC DNA]</scope>
    <source>
        <strain evidence="2 3">AD58</strain>
    </source>
</reference>
<protein>
    <submittedName>
        <fullName evidence="2">GNAT family N-acetyltransferase</fullName>
        <ecNumber evidence="2">2.3.1.-</ecNumber>
    </submittedName>
</protein>
<evidence type="ECO:0000259" key="1">
    <source>
        <dbReference type="PROSITE" id="PS51186"/>
    </source>
</evidence>
<dbReference type="InterPro" id="IPR000182">
    <property type="entry name" value="GNAT_dom"/>
</dbReference>
<organism evidence="2 3">
    <name type="scientific">Parabacteroides absconsus</name>
    <dbReference type="NCBI Taxonomy" id="2951805"/>
    <lineage>
        <taxon>Bacteria</taxon>
        <taxon>Pseudomonadati</taxon>
        <taxon>Bacteroidota</taxon>
        <taxon>Bacteroidia</taxon>
        <taxon>Bacteroidales</taxon>
        <taxon>Tannerellaceae</taxon>
        <taxon>Parabacteroides</taxon>
    </lineage>
</organism>
<dbReference type="Gene3D" id="3.40.630.30">
    <property type="match status" value="1"/>
</dbReference>
<dbReference type="PANTHER" id="PTHR43415">
    <property type="entry name" value="SPERMIDINE N(1)-ACETYLTRANSFERASE"/>
    <property type="match status" value="1"/>
</dbReference>
<feature type="domain" description="N-acetyltransferase" evidence="1">
    <location>
        <begin position="9"/>
        <end position="173"/>
    </location>
</feature>
<keyword evidence="2" id="KW-0808">Transferase</keyword>
<gene>
    <name evidence="2" type="ORF">NEE14_000785</name>
</gene>